<feature type="transmembrane region" description="Helical" evidence="1">
    <location>
        <begin position="81"/>
        <end position="101"/>
    </location>
</feature>
<gene>
    <name evidence="2" type="ORF">LAESUDRAFT_725313</name>
</gene>
<keyword evidence="3" id="KW-1185">Reference proteome</keyword>
<keyword evidence="1" id="KW-0812">Transmembrane</keyword>
<evidence type="ECO:0000256" key="1">
    <source>
        <dbReference type="SAM" id="Phobius"/>
    </source>
</evidence>
<name>A0A165EGC2_9APHY</name>
<dbReference type="AlphaFoldDB" id="A0A165EGC2"/>
<dbReference type="Proteomes" id="UP000076871">
    <property type="component" value="Unassembled WGS sequence"/>
</dbReference>
<sequence length="236" mass="26069">MVFDIVLLASTAAFAALRIYAIYDRNKAVFGLVLCLGLLNPALTVYSFISMNPQTKTEPDLGVTCSFVTRIPESVYDNWMISGRASSVLADFIVFVLTWVKTRPFMHNGIQNGLQRLMLMDTAWYFGILSIINVVSMGVGHLDTTSFNVPFAAWTSAMTSIMLSRLMLNLRKGYAKRKEEISSTDPTSLLFTALNIDADDKCLADDNSAPIIDGNPDSRMENILAEGEADLPYSEP</sequence>
<feature type="transmembrane region" description="Helical" evidence="1">
    <location>
        <begin position="151"/>
        <end position="168"/>
    </location>
</feature>
<dbReference type="RefSeq" id="XP_040764739.1">
    <property type="nucleotide sequence ID" value="XM_040908802.1"/>
</dbReference>
<feature type="transmembrane region" description="Helical" evidence="1">
    <location>
        <begin position="6"/>
        <end position="23"/>
    </location>
</feature>
<keyword evidence="1" id="KW-0472">Membrane</keyword>
<feature type="transmembrane region" description="Helical" evidence="1">
    <location>
        <begin position="30"/>
        <end position="49"/>
    </location>
</feature>
<dbReference type="OrthoDB" id="2786482at2759"/>
<protein>
    <submittedName>
        <fullName evidence="2">Uncharacterized protein</fullName>
    </submittedName>
</protein>
<evidence type="ECO:0000313" key="3">
    <source>
        <dbReference type="Proteomes" id="UP000076871"/>
    </source>
</evidence>
<organism evidence="2 3">
    <name type="scientific">Laetiporus sulphureus 93-53</name>
    <dbReference type="NCBI Taxonomy" id="1314785"/>
    <lineage>
        <taxon>Eukaryota</taxon>
        <taxon>Fungi</taxon>
        <taxon>Dikarya</taxon>
        <taxon>Basidiomycota</taxon>
        <taxon>Agaricomycotina</taxon>
        <taxon>Agaricomycetes</taxon>
        <taxon>Polyporales</taxon>
        <taxon>Laetiporus</taxon>
    </lineage>
</organism>
<evidence type="ECO:0000313" key="2">
    <source>
        <dbReference type="EMBL" id="KZT06999.1"/>
    </source>
</evidence>
<feature type="transmembrane region" description="Helical" evidence="1">
    <location>
        <begin position="122"/>
        <end position="139"/>
    </location>
</feature>
<reference evidence="2 3" key="1">
    <citation type="journal article" date="2016" name="Mol. Biol. Evol.">
        <title>Comparative Genomics of Early-Diverging Mushroom-Forming Fungi Provides Insights into the Origins of Lignocellulose Decay Capabilities.</title>
        <authorList>
            <person name="Nagy L.G."/>
            <person name="Riley R."/>
            <person name="Tritt A."/>
            <person name="Adam C."/>
            <person name="Daum C."/>
            <person name="Floudas D."/>
            <person name="Sun H."/>
            <person name="Yadav J.S."/>
            <person name="Pangilinan J."/>
            <person name="Larsson K.H."/>
            <person name="Matsuura K."/>
            <person name="Barry K."/>
            <person name="Labutti K."/>
            <person name="Kuo R."/>
            <person name="Ohm R.A."/>
            <person name="Bhattacharya S.S."/>
            <person name="Shirouzu T."/>
            <person name="Yoshinaga Y."/>
            <person name="Martin F.M."/>
            <person name="Grigoriev I.V."/>
            <person name="Hibbett D.S."/>
        </authorList>
    </citation>
    <scope>NUCLEOTIDE SEQUENCE [LARGE SCALE GENOMIC DNA]</scope>
    <source>
        <strain evidence="2 3">93-53</strain>
    </source>
</reference>
<dbReference type="EMBL" id="KV427621">
    <property type="protein sequence ID" value="KZT06999.1"/>
    <property type="molecule type" value="Genomic_DNA"/>
</dbReference>
<accession>A0A165EGC2</accession>
<proteinExistence type="predicted"/>
<dbReference type="InParanoid" id="A0A165EGC2"/>
<dbReference type="GeneID" id="63825831"/>
<keyword evidence="1" id="KW-1133">Transmembrane helix</keyword>